<organism evidence="1 2">
    <name type="scientific">Acetobacter tropicalis</name>
    <dbReference type="NCBI Taxonomy" id="104102"/>
    <lineage>
        <taxon>Bacteria</taxon>
        <taxon>Pseudomonadati</taxon>
        <taxon>Pseudomonadota</taxon>
        <taxon>Alphaproteobacteria</taxon>
        <taxon>Acetobacterales</taxon>
        <taxon>Acetobacteraceae</taxon>
        <taxon>Acetobacter</taxon>
    </lineage>
</organism>
<gene>
    <name evidence="1" type="ORF">CIW82_06890</name>
</gene>
<dbReference type="Proteomes" id="UP000220394">
    <property type="component" value="Chromosome"/>
</dbReference>
<dbReference type="RefSeq" id="WP_086898572.1">
    <property type="nucleotide sequence ID" value="NZ_CP022699.1"/>
</dbReference>
<dbReference type="EMBL" id="CP022699">
    <property type="protein sequence ID" value="ATJ90457.1"/>
    <property type="molecule type" value="Genomic_DNA"/>
</dbReference>
<dbReference type="KEGG" id="ato:CIW82_06890"/>
<protein>
    <submittedName>
        <fullName evidence="1">Uncharacterized protein</fullName>
    </submittedName>
</protein>
<evidence type="ECO:0000313" key="2">
    <source>
        <dbReference type="Proteomes" id="UP000220394"/>
    </source>
</evidence>
<proteinExistence type="predicted"/>
<dbReference type="AlphaFoldDB" id="A0A291PGE8"/>
<name>A0A291PGE8_9PROT</name>
<reference evidence="1 2" key="1">
    <citation type="submission" date="2017-08" db="EMBL/GenBank/DDBJ databases">
        <title>Complete Genome Sequence of Acetobacter tropicalis Oregon-R-modENCODE STRAIN BDGP1, an acetic acid bacterium isolated from Drosophila melanogaster gut.</title>
        <authorList>
            <person name="Wan K.H."/>
            <person name="Yu C."/>
            <person name="Park S."/>
            <person name="Hammonds A.S."/>
            <person name="Booth B.W."/>
            <person name="Celniker S.E."/>
        </authorList>
    </citation>
    <scope>NUCLEOTIDE SEQUENCE [LARGE SCALE GENOMIC DNA]</scope>
    <source>
        <strain evidence="1 2">BDGP1</strain>
    </source>
</reference>
<accession>A0A291PGE8</accession>
<sequence>MADVKTEYPERFYASYDTSFPEPHPILGWYDTWGLSSTANVPPASSMVAISAEDWNNISFRACAGKAVQAGKIIDYTPTSENTPSS</sequence>
<evidence type="ECO:0000313" key="1">
    <source>
        <dbReference type="EMBL" id="ATJ90457.1"/>
    </source>
</evidence>